<dbReference type="GO" id="GO:0009506">
    <property type="term" value="C:plasmodesma"/>
    <property type="evidence" value="ECO:0007669"/>
    <property type="project" value="TreeGrafter"/>
</dbReference>
<dbReference type="GO" id="GO:0004714">
    <property type="term" value="F:transmembrane receptor protein tyrosine kinase activity"/>
    <property type="evidence" value="ECO:0007669"/>
    <property type="project" value="InterPro"/>
</dbReference>
<dbReference type="SUPFAM" id="SSF56112">
    <property type="entry name" value="Protein kinase-like (PK-like)"/>
    <property type="match status" value="1"/>
</dbReference>
<keyword evidence="1" id="KW-0547">Nucleotide-binding</keyword>
<name>A0A4D6NLG2_VIGUN</name>
<dbReference type="PROSITE" id="PS50011">
    <property type="entry name" value="PROTEIN_KINASE_DOM"/>
    <property type="match status" value="1"/>
</dbReference>
<keyword evidence="3" id="KW-0808">Transferase</keyword>
<evidence type="ECO:0000259" key="2">
    <source>
        <dbReference type="PROSITE" id="PS50011"/>
    </source>
</evidence>
<dbReference type="GO" id="GO:0005886">
    <property type="term" value="C:plasma membrane"/>
    <property type="evidence" value="ECO:0007669"/>
    <property type="project" value="TreeGrafter"/>
</dbReference>
<dbReference type="PROSITE" id="PS00107">
    <property type="entry name" value="PROTEIN_KINASE_ATP"/>
    <property type="match status" value="1"/>
</dbReference>
<keyword evidence="1" id="KW-0067">ATP-binding</keyword>
<protein>
    <submittedName>
        <fullName evidence="3">Interleukin-1 receptor-associated kinase 4</fullName>
    </submittedName>
</protein>
<dbReference type="AlphaFoldDB" id="A0A4D6NLG2"/>
<dbReference type="PANTHER" id="PTHR27003:SF303">
    <property type="entry name" value="TYROSINE KINASE FAMILY PROTEIN"/>
    <property type="match status" value="1"/>
</dbReference>
<proteinExistence type="predicted"/>
<dbReference type="FunFam" id="1.10.510.10:FF:000920">
    <property type="entry name" value="Receptor-like protein kinase ANXUR2"/>
    <property type="match status" value="1"/>
</dbReference>
<dbReference type="InterPro" id="IPR001245">
    <property type="entry name" value="Ser-Thr/Tyr_kinase_cat_dom"/>
</dbReference>
<evidence type="ECO:0000256" key="1">
    <source>
        <dbReference type="PROSITE-ProRule" id="PRU10141"/>
    </source>
</evidence>
<dbReference type="Gene3D" id="1.10.510.10">
    <property type="entry name" value="Transferase(Phosphotransferase) domain 1"/>
    <property type="match status" value="1"/>
</dbReference>
<dbReference type="EMBL" id="CP039354">
    <property type="protein sequence ID" value="QCE12727.1"/>
    <property type="molecule type" value="Genomic_DNA"/>
</dbReference>
<dbReference type="GO" id="GO:0005524">
    <property type="term" value="F:ATP binding"/>
    <property type="evidence" value="ECO:0007669"/>
    <property type="project" value="UniProtKB-UniRule"/>
</dbReference>
<dbReference type="Proteomes" id="UP000501690">
    <property type="component" value="Linkage Group LG10"/>
</dbReference>
<dbReference type="InterPro" id="IPR011009">
    <property type="entry name" value="Kinase-like_dom_sf"/>
</dbReference>
<keyword evidence="3" id="KW-0675">Receptor</keyword>
<sequence>MFLSCLGMCCPKPTTNTNSSTRQFPTVIEELCHQFSLADLKKATNNFDLNRVIGSGIFSEVYKGYLQHNGASAYTVAIKRFNDQGCEAFNKEIELLCQLRHPRCVSLLGFCSYEKEKILVYEYMFNGSLDKHLQDAELSWKKRLEICIGVASGLHYLHTGAKRSIFHCVLGPSKILLDDHMEPKLAGFCVSVQGSRFKSKQKQINVEHAIGSWIYLATEYIMDVTITDKWDVFSFGLVLLVVVCRRTYYLLTLTEKELLENPVEEKIDPIIKGKIAPDCWQVFVDVMANCLKYEPDERPTMGEVEVQLQLALSMQEQADITNSNCDYTLLSKTTIPMEVKQNVM</sequence>
<dbReference type="InterPro" id="IPR000719">
    <property type="entry name" value="Prot_kinase_dom"/>
</dbReference>
<dbReference type="InterPro" id="IPR017441">
    <property type="entry name" value="Protein_kinase_ATP_BS"/>
</dbReference>
<evidence type="ECO:0000313" key="3">
    <source>
        <dbReference type="EMBL" id="QCE12727.1"/>
    </source>
</evidence>
<dbReference type="Pfam" id="PF07714">
    <property type="entry name" value="PK_Tyr_Ser-Thr"/>
    <property type="match status" value="1"/>
</dbReference>
<evidence type="ECO:0000313" key="4">
    <source>
        <dbReference type="Proteomes" id="UP000501690"/>
    </source>
</evidence>
<dbReference type="PANTHER" id="PTHR27003">
    <property type="entry name" value="OS07G0166700 PROTEIN"/>
    <property type="match status" value="1"/>
</dbReference>
<dbReference type="InterPro" id="IPR045272">
    <property type="entry name" value="ANXUR1/2-like"/>
</dbReference>
<reference evidence="3 4" key="1">
    <citation type="submission" date="2019-04" db="EMBL/GenBank/DDBJ databases">
        <title>An improved genome assembly and genetic linkage map for asparagus bean, Vigna unguiculata ssp. sesquipedialis.</title>
        <authorList>
            <person name="Xia Q."/>
            <person name="Zhang R."/>
            <person name="Dong Y."/>
        </authorList>
    </citation>
    <scope>NUCLEOTIDE SEQUENCE [LARGE SCALE GENOMIC DNA]</scope>
    <source>
        <tissue evidence="3">Leaf</tissue>
    </source>
</reference>
<dbReference type="FunFam" id="3.30.200.20:FF:000742">
    <property type="entry name" value="Receptor-like protein kinase ANXUR2"/>
    <property type="match status" value="1"/>
</dbReference>
<organism evidence="3 4">
    <name type="scientific">Vigna unguiculata</name>
    <name type="common">Cowpea</name>
    <dbReference type="NCBI Taxonomy" id="3917"/>
    <lineage>
        <taxon>Eukaryota</taxon>
        <taxon>Viridiplantae</taxon>
        <taxon>Streptophyta</taxon>
        <taxon>Embryophyta</taxon>
        <taxon>Tracheophyta</taxon>
        <taxon>Spermatophyta</taxon>
        <taxon>Magnoliopsida</taxon>
        <taxon>eudicotyledons</taxon>
        <taxon>Gunneridae</taxon>
        <taxon>Pentapetalae</taxon>
        <taxon>rosids</taxon>
        <taxon>fabids</taxon>
        <taxon>Fabales</taxon>
        <taxon>Fabaceae</taxon>
        <taxon>Papilionoideae</taxon>
        <taxon>50 kb inversion clade</taxon>
        <taxon>NPAAA clade</taxon>
        <taxon>indigoferoid/millettioid clade</taxon>
        <taxon>Phaseoleae</taxon>
        <taxon>Vigna</taxon>
    </lineage>
</organism>
<keyword evidence="3" id="KW-0418">Kinase</keyword>
<gene>
    <name evidence="3" type="ORF">DEO72_LG10g3977</name>
</gene>
<keyword evidence="4" id="KW-1185">Reference proteome</keyword>
<feature type="binding site" evidence="1">
    <location>
        <position position="79"/>
    </location>
    <ligand>
        <name>ATP</name>
        <dbReference type="ChEBI" id="CHEBI:30616"/>
    </ligand>
</feature>
<feature type="domain" description="Protein kinase" evidence="2">
    <location>
        <begin position="47"/>
        <end position="312"/>
    </location>
</feature>
<dbReference type="Gene3D" id="3.30.200.20">
    <property type="entry name" value="Phosphorylase Kinase, domain 1"/>
    <property type="match status" value="1"/>
</dbReference>
<accession>A0A4D6NLG2</accession>